<proteinExistence type="predicted"/>
<organism evidence="1 2">
    <name type="scientific">Prosthecobacter debontii</name>
    <dbReference type="NCBI Taxonomy" id="48467"/>
    <lineage>
        <taxon>Bacteria</taxon>
        <taxon>Pseudomonadati</taxon>
        <taxon>Verrucomicrobiota</taxon>
        <taxon>Verrucomicrobiia</taxon>
        <taxon>Verrucomicrobiales</taxon>
        <taxon>Verrucomicrobiaceae</taxon>
        <taxon>Prosthecobacter</taxon>
    </lineage>
</organism>
<reference evidence="2" key="1">
    <citation type="submission" date="2017-02" db="EMBL/GenBank/DDBJ databases">
        <authorList>
            <person name="Varghese N."/>
            <person name="Submissions S."/>
        </authorList>
    </citation>
    <scope>NUCLEOTIDE SEQUENCE [LARGE SCALE GENOMIC DNA]</scope>
    <source>
        <strain evidence="2">ATCC 700200</strain>
    </source>
</reference>
<dbReference type="STRING" id="48467.SAMN02745166_02310"/>
<protein>
    <submittedName>
        <fullName evidence="1">Uncharacterized protein</fullName>
    </submittedName>
</protein>
<evidence type="ECO:0000313" key="1">
    <source>
        <dbReference type="EMBL" id="SKA95209.1"/>
    </source>
</evidence>
<name>A0A1T4Y085_9BACT</name>
<dbReference type="EMBL" id="FUYE01000006">
    <property type="protein sequence ID" value="SKA95209.1"/>
    <property type="molecule type" value="Genomic_DNA"/>
</dbReference>
<sequence>MSESKHKIGEVKDNPPLFRPPLGRLWNPLARTSQTHPPGLLRSGAQRFTGGLRQLDQTGSGAICRPLKLLIPFKRLSPHLAL</sequence>
<accession>A0A1T4Y085</accession>
<dbReference type="AlphaFoldDB" id="A0A1T4Y085"/>
<keyword evidence="2" id="KW-1185">Reference proteome</keyword>
<dbReference type="Proteomes" id="UP000190774">
    <property type="component" value="Unassembled WGS sequence"/>
</dbReference>
<gene>
    <name evidence="1" type="ORF">SAMN02745166_02310</name>
</gene>
<evidence type="ECO:0000313" key="2">
    <source>
        <dbReference type="Proteomes" id="UP000190774"/>
    </source>
</evidence>